<comment type="caution">
    <text evidence="2">The sequence shown here is derived from an EMBL/GenBank/DDBJ whole genome shotgun (WGS) entry which is preliminary data.</text>
</comment>
<keyword evidence="1" id="KW-0472">Membrane</keyword>
<evidence type="ECO:0000313" key="2">
    <source>
        <dbReference type="EMBL" id="MBD2571378.1"/>
    </source>
</evidence>
<evidence type="ECO:0000256" key="1">
    <source>
        <dbReference type="SAM" id="Phobius"/>
    </source>
</evidence>
<evidence type="ECO:0000313" key="3">
    <source>
        <dbReference type="Proteomes" id="UP000640531"/>
    </source>
</evidence>
<organism evidence="2 3">
    <name type="scientific">Anabaena lutea FACHB-196</name>
    <dbReference type="NCBI Taxonomy" id="2692881"/>
    <lineage>
        <taxon>Bacteria</taxon>
        <taxon>Bacillati</taxon>
        <taxon>Cyanobacteriota</taxon>
        <taxon>Cyanophyceae</taxon>
        <taxon>Nostocales</taxon>
        <taxon>Nostocaceae</taxon>
        <taxon>Anabaena</taxon>
    </lineage>
</organism>
<sequence>MNFQTLRNSFVVGSLGVSFTGFIALFTPYQQFSQFFIASGLGSLASSSLAIQQSEKLSRRKSKKFLTEIETLKLDTEHFAKLLTDKHQELVKATEESRVSSSNLV</sequence>
<reference evidence="2 3" key="1">
    <citation type="journal article" date="2020" name="ISME J.">
        <title>Comparative genomics reveals insights into cyanobacterial evolution and habitat adaptation.</title>
        <authorList>
            <person name="Chen M.Y."/>
            <person name="Teng W.K."/>
            <person name="Zhao L."/>
            <person name="Hu C.X."/>
            <person name="Zhou Y.K."/>
            <person name="Han B.P."/>
            <person name="Song L.R."/>
            <person name="Shu W.S."/>
        </authorList>
    </citation>
    <scope>NUCLEOTIDE SEQUENCE [LARGE SCALE GENOMIC DNA]</scope>
    <source>
        <strain evidence="2 3">FACHB-196</strain>
    </source>
</reference>
<dbReference type="Proteomes" id="UP000640531">
    <property type="component" value="Unassembled WGS sequence"/>
</dbReference>
<accession>A0ABR8FMH8</accession>
<name>A0ABR8FMH8_9NOST</name>
<keyword evidence="1" id="KW-1133">Transmembrane helix</keyword>
<keyword evidence="3" id="KW-1185">Reference proteome</keyword>
<dbReference type="RefSeq" id="WP_190721038.1">
    <property type="nucleotide sequence ID" value="NZ_JACJST010000052.1"/>
</dbReference>
<gene>
    <name evidence="2" type="ORF">H6G59_26565</name>
</gene>
<keyword evidence="1" id="KW-0812">Transmembrane</keyword>
<feature type="transmembrane region" description="Helical" evidence="1">
    <location>
        <begin position="9"/>
        <end position="26"/>
    </location>
</feature>
<dbReference type="EMBL" id="JACJST010000052">
    <property type="protein sequence ID" value="MBD2571378.1"/>
    <property type="molecule type" value="Genomic_DNA"/>
</dbReference>
<protein>
    <submittedName>
        <fullName evidence="2">Uncharacterized protein</fullName>
    </submittedName>
</protein>
<proteinExistence type="predicted"/>